<keyword evidence="2" id="KW-1185">Reference proteome</keyword>
<sequence length="98" mass="11048">MTANLSKCGSFSKNSRFPAPFSGVVINSQLCSLTHILYFLTTPDRMNFAQLTLEKCTKVTFSLTSMFGFADHWPAIVRISVYCTFFAASWTMDFSFFA</sequence>
<evidence type="ECO:0000313" key="2">
    <source>
        <dbReference type="Proteomes" id="UP001165960"/>
    </source>
</evidence>
<organism evidence="1 2">
    <name type="scientific">Entomophthora muscae</name>
    <dbReference type="NCBI Taxonomy" id="34485"/>
    <lineage>
        <taxon>Eukaryota</taxon>
        <taxon>Fungi</taxon>
        <taxon>Fungi incertae sedis</taxon>
        <taxon>Zoopagomycota</taxon>
        <taxon>Entomophthoromycotina</taxon>
        <taxon>Entomophthoromycetes</taxon>
        <taxon>Entomophthorales</taxon>
        <taxon>Entomophthoraceae</taxon>
        <taxon>Entomophthora</taxon>
    </lineage>
</organism>
<protein>
    <submittedName>
        <fullName evidence="1">Uncharacterized protein</fullName>
    </submittedName>
</protein>
<gene>
    <name evidence="1" type="ORF">DSO57_1029088</name>
</gene>
<evidence type="ECO:0000313" key="1">
    <source>
        <dbReference type="EMBL" id="KAJ9049000.1"/>
    </source>
</evidence>
<dbReference type="Proteomes" id="UP001165960">
    <property type="component" value="Unassembled WGS sequence"/>
</dbReference>
<comment type="caution">
    <text evidence="1">The sequence shown here is derived from an EMBL/GenBank/DDBJ whole genome shotgun (WGS) entry which is preliminary data.</text>
</comment>
<name>A0ACC2RGC4_9FUNG</name>
<accession>A0ACC2RGC4</accession>
<reference evidence="1" key="1">
    <citation type="submission" date="2022-04" db="EMBL/GenBank/DDBJ databases">
        <title>Genome of the entomopathogenic fungus Entomophthora muscae.</title>
        <authorList>
            <person name="Elya C."/>
            <person name="Lovett B.R."/>
            <person name="Lee E."/>
            <person name="Macias A.M."/>
            <person name="Hajek A.E."/>
            <person name="De Bivort B.L."/>
            <person name="Kasson M.T."/>
            <person name="De Fine Licht H.H."/>
            <person name="Stajich J.E."/>
        </authorList>
    </citation>
    <scope>NUCLEOTIDE SEQUENCE</scope>
    <source>
        <strain evidence="1">Berkeley</strain>
    </source>
</reference>
<dbReference type="EMBL" id="QTSX02007289">
    <property type="protein sequence ID" value="KAJ9049000.1"/>
    <property type="molecule type" value="Genomic_DNA"/>
</dbReference>
<proteinExistence type="predicted"/>